<dbReference type="EMBL" id="JABFJW010000406">
    <property type="protein sequence ID" value="NOK14046.1"/>
    <property type="molecule type" value="Genomic_DNA"/>
</dbReference>
<organism evidence="1 2">
    <name type="scientific">Corallococcus exercitus</name>
    <dbReference type="NCBI Taxonomy" id="2316736"/>
    <lineage>
        <taxon>Bacteria</taxon>
        <taxon>Pseudomonadati</taxon>
        <taxon>Myxococcota</taxon>
        <taxon>Myxococcia</taxon>
        <taxon>Myxococcales</taxon>
        <taxon>Cystobacterineae</taxon>
        <taxon>Myxococcaceae</taxon>
        <taxon>Corallococcus</taxon>
    </lineage>
</organism>
<accession>A0A7Y4JZG7</accession>
<sequence length="57" mass="6320">MPLGYRPALQISTRSSKMASDTAPPAMLAAYYFSPSSQFSRTYTFNPFQDIGNPDQP</sequence>
<reference evidence="1 2" key="1">
    <citation type="submission" date="2020-05" db="EMBL/GenBank/DDBJ databases">
        <authorList>
            <person name="Whitworth D."/>
        </authorList>
    </citation>
    <scope>NUCLEOTIDE SEQUENCE [LARGE SCALE GENOMIC DNA]</scope>
    <source>
        <strain evidence="1 2">CA046A</strain>
    </source>
</reference>
<dbReference type="Proteomes" id="UP000528460">
    <property type="component" value="Unassembled WGS sequence"/>
</dbReference>
<gene>
    <name evidence="1" type="ORF">HNS30_33875</name>
</gene>
<evidence type="ECO:0000313" key="2">
    <source>
        <dbReference type="Proteomes" id="UP000528460"/>
    </source>
</evidence>
<evidence type="ECO:0000313" key="1">
    <source>
        <dbReference type="EMBL" id="NOK14046.1"/>
    </source>
</evidence>
<proteinExistence type="predicted"/>
<comment type="caution">
    <text evidence="1">The sequence shown here is derived from an EMBL/GenBank/DDBJ whole genome shotgun (WGS) entry which is preliminary data.</text>
</comment>
<dbReference type="AlphaFoldDB" id="A0A7Y4JZG7"/>
<name>A0A7Y4JZG7_9BACT</name>
<protein>
    <submittedName>
        <fullName evidence="1">Uncharacterized protein</fullName>
    </submittedName>
</protein>